<gene>
    <name evidence="3" type="primary">PLESTB001113</name>
    <name evidence="2" type="synonym">PLESTB000070</name>
    <name evidence="2" type="ORF">PLESTB_000052100</name>
    <name evidence="3" type="ORF">PLESTB_000707600</name>
</gene>
<keyword evidence="4" id="KW-1185">Reference proteome</keyword>
<reference evidence="3 4" key="2">
    <citation type="journal article" date="2023" name="Commun. Biol.">
        <title>Reorganization of the ancestral sex-determining regions during the evolution of trioecy in Pleodorina starrii.</title>
        <authorList>
            <person name="Takahashi K."/>
            <person name="Suzuki S."/>
            <person name="Kawai-Toyooka H."/>
            <person name="Yamamoto K."/>
            <person name="Hamaji T."/>
            <person name="Ootsuki R."/>
            <person name="Yamaguchi H."/>
            <person name="Kawachi M."/>
            <person name="Higashiyama T."/>
            <person name="Nozaki H."/>
        </authorList>
    </citation>
    <scope>NUCLEOTIDE SEQUENCE [LARGE SCALE GENOMIC DNA]</scope>
    <source>
        <strain evidence="3 4">NIES-4479</strain>
    </source>
</reference>
<comment type="caution">
    <text evidence="3">The sequence shown here is derived from an EMBL/GenBank/DDBJ whole genome shotgun (WGS) entry which is preliminary data.</text>
</comment>
<evidence type="ECO:0000313" key="2">
    <source>
        <dbReference type="EMBL" id="GLC48038.1"/>
    </source>
</evidence>
<proteinExistence type="predicted"/>
<dbReference type="EMBL" id="BRXU01000007">
    <property type="protein sequence ID" value="GLC53099.1"/>
    <property type="molecule type" value="Genomic_DNA"/>
</dbReference>
<evidence type="ECO:0000313" key="3">
    <source>
        <dbReference type="EMBL" id="GLC53099.1"/>
    </source>
</evidence>
<sequence length="68" mass="6440">MGSCSLTTRDGSFGSAASGSGGGMSCSLTTRDGSFGSAASGSGGGMVGVGPGAQLPLPSFQACYQRGR</sequence>
<evidence type="ECO:0000256" key="1">
    <source>
        <dbReference type="SAM" id="MobiDB-lite"/>
    </source>
</evidence>
<name>A0A9W6F1S9_9CHLO</name>
<organism evidence="3 4">
    <name type="scientific">Pleodorina starrii</name>
    <dbReference type="NCBI Taxonomy" id="330485"/>
    <lineage>
        <taxon>Eukaryota</taxon>
        <taxon>Viridiplantae</taxon>
        <taxon>Chlorophyta</taxon>
        <taxon>core chlorophytes</taxon>
        <taxon>Chlorophyceae</taxon>
        <taxon>CS clade</taxon>
        <taxon>Chlamydomonadales</taxon>
        <taxon>Volvocaceae</taxon>
        <taxon>Pleodorina</taxon>
    </lineage>
</organism>
<protein>
    <submittedName>
        <fullName evidence="3">Uncharacterized protein</fullName>
    </submittedName>
</protein>
<feature type="region of interest" description="Disordered" evidence="1">
    <location>
        <begin position="37"/>
        <end position="57"/>
    </location>
</feature>
<accession>A0A9W6F1S9</accession>
<dbReference type="AlphaFoldDB" id="A0A9W6F1S9"/>
<feature type="compositionally biased region" description="Polar residues" evidence="1">
    <location>
        <begin position="1"/>
        <end position="10"/>
    </location>
</feature>
<feature type="region of interest" description="Disordered" evidence="1">
    <location>
        <begin position="1"/>
        <end position="24"/>
    </location>
</feature>
<feature type="compositionally biased region" description="Gly residues" evidence="1">
    <location>
        <begin position="41"/>
        <end position="51"/>
    </location>
</feature>
<reference evidence="3" key="1">
    <citation type="submission" date="2022-08" db="EMBL/GenBank/DDBJ databases">
        <authorList>
            <person name="Takahashi K."/>
            <person name="Suzuki S."/>
            <person name="Kawachi M."/>
            <person name="Higashiyama T."/>
            <person name="Nozaki H."/>
        </authorList>
    </citation>
    <scope>NUCLEOTIDE SEQUENCE</scope>
    <source>
        <strain evidence="3">NIES-4479</strain>
    </source>
</reference>
<dbReference type="Proteomes" id="UP001165080">
    <property type="component" value="Unassembled WGS sequence"/>
</dbReference>
<dbReference type="EMBL" id="BRXU01000001">
    <property type="protein sequence ID" value="GLC48038.1"/>
    <property type="molecule type" value="Genomic_DNA"/>
</dbReference>
<evidence type="ECO:0000313" key="4">
    <source>
        <dbReference type="Proteomes" id="UP001165080"/>
    </source>
</evidence>